<dbReference type="AlphaFoldDB" id="A0AAW1ERS6"/>
<evidence type="ECO:0000256" key="9">
    <source>
        <dbReference type="ARBA" id="ARBA00022801"/>
    </source>
</evidence>
<dbReference type="Gene3D" id="1.20.1280.50">
    <property type="match status" value="1"/>
</dbReference>
<evidence type="ECO:0000256" key="13">
    <source>
        <dbReference type="ARBA" id="ARBA00023204"/>
    </source>
</evidence>
<evidence type="ECO:0000313" key="24">
    <source>
        <dbReference type="EMBL" id="KAK9525456.1"/>
    </source>
</evidence>
<comment type="catalytic activity">
    <reaction evidence="16">
        <text>Couples ATP hydrolysis with the unwinding of duplex DNA by translocating in the 3'-5' direction.</text>
        <dbReference type="EC" id="5.6.2.4"/>
    </reaction>
</comment>
<keyword evidence="7" id="KW-0227">DNA damage</keyword>
<dbReference type="GO" id="GO:0031297">
    <property type="term" value="P:replication fork processing"/>
    <property type="evidence" value="ECO:0007669"/>
    <property type="project" value="UniProtKB-ARBA"/>
</dbReference>
<dbReference type="SMART" id="SM00256">
    <property type="entry name" value="FBOX"/>
    <property type="match status" value="1"/>
</dbReference>
<feature type="domain" description="F-box" evidence="23">
    <location>
        <begin position="206"/>
        <end position="260"/>
    </location>
</feature>
<evidence type="ECO:0000256" key="5">
    <source>
        <dbReference type="ARBA" id="ARBA00022454"/>
    </source>
</evidence>
<evidence type="ECO:0000256" key="20">
    <source>
        <dbReference type="ARBA" id="ARBA00075040"/>
    </source>
</evidence>
<dbReference type="GO" id="GO:0005634">
    <property type="term" value="C:nucleus"/>
    <property type="evidence" value="ECO:0007669"/>
    <property type="project" value="UniProtKB-SubCell"/>
</dbReference>
<comment type="subcellular location">
    <subcellularLocation>
        <location evidence="2">Chromosome</location>
    </subcellularLocation>
    <subcellularLocation>
        <location evidence="1">Nucleus</location>
    </subcellularLocation>
</comment>
<dbReference type="GO" id="GO:0005524">
    <property type="term" value="F:ATP binding"/>
    <property type="evidence" value="ECO:0007669"/>
    <property type="project" value="UniProtKB-KW"/>
</dbReference>
<keyword evidence="12" id="KW-0238">DNA-binding</keyword>
<evidence type="ECO:0000256" key="22">
    <source>
        <dbReference type="SAM" id="MobiDB-lite"/>
    </source>
</evidence>
<comment type="similarity">
    <text evidence="4">Belongs to the helicase family. UvrD subfamily.</text>
</comment>
<evidence type="ECO:0000256" key="10">
    <source>
        <dbReference type="ARBA" id="ARBA00022806"/>
    </source>
</evidence>
<dbReference type="EC" id="5.6.2.4" evidence="17"/>
<keyword evidence="10" id="KW-0347">Helicase</keyword>
<sequence length="429" mass="47964">MEKAVKGKAKRRHPNAGQCDDLGQSAEGTNALTQPQTVNHAQGTRNPTRLYPRIPTKRRKCASASGSPSGKQKVIGNFFSVTGVLRSSPHKSSQPCTSTRTNGPNGKLFPEDEPGVMKEEDDDDVSLFAVPLAADPEEEEEEVDNVSLLAAELVPKEEDAVDYLEGITAEMFGDDEEFESDIHDMEALPDAHFGLLSSRKVLLDPQGCMDDLPEEVLRQILCLVPARDLYCCVSRVCHHWRNIVQDTKFVPFKKKYFRYMAREKEAVQEISSILRNSGITYPASSQYSMRHLVVLMAQHTVGERVRPEDVLECVKKHRLFPHAEASIRLRIPDIQKFFKLGNTGPDPYAAMAVILILSESVRDVQALVSLLTGCMSDTAITEYLSHMAMMLLAMKRSRVKISSRLHYNIYYILHLIENGPYSVGSGQSR</sequence>
<evidence type="ECO:0000256" key="18">
    <source>
        <dbReference type="ARBA" id="ARBA00048988"/>
    </source>
</evidence>
<dbReference type="GO" id="GO:0003677">
    <property type="term" value="F:DNA binding"/>
    <property type="evidence" value="ECO:0007669"/>
    <property type="project" value="UniProtKB-KW"/>
</dbReference>
<keyword evidence="8" id="KW-0833">Ubl conjugation pathway</keyword>
<dbReference type="GO" id="GO:0043138">
    <property type="term" value="F:3'-5' DNA helicase activity"/>
    <property type="evidence" value="ECO:0007669"/>
    <property type="project" value="UniProtKB-EC"/>
</dbReference>
<evidence type="ECO:0000256" key="21">
    <source>
        <dbReference type="ARBA" id="ARBA00079567"/>
    </source>
</evidence>
<evidence type="ECO:0000256" key="1">
    <source>
        <dbReference type="ARBA" id="ARBA00004123"/>
    </source>
</evidence>
<feature type="compositionally biased region" description="Polar residues" evidence="22">
    <location>
        <begin position="26"/>
        <end position="47"/>
    </location>
</feature>
<evidence type="ECO:0000256" key="19">
    <source>
        <dbReference type="ARBA" id="ARBA00071173"/>
    </source>
</evidence>
<evidence type="ECO:0000256" key="11">
    <source>
        <dbReference type="ARBA" id="ARBA00022840"/>
    </source>
</evidence>
<evidence type="ECO:0000256" key="17">
    <source>
        <dbReference type="ARBA" id="ARBA00034808"/>
    </source>
</evidence>
<keyword evidence="6" id="KW-0547">Nucleotide-binding</keyword>
<evidence type="ECO:0000256" key="12">
    <source>
        <dbReference type="ARBA" id="ARBA00023125"/>
    </source>
</evidence>
<evidence type="ECO:0000256" key="4">
    <source>
        <dbReference type="ARBA" id="ARBA00009922"/>
    </source>
</evidence>
<evidence type="ECO:0000256" key="16">
    <source>
        <dbReference type="ARBA" id="ARBA00034617"/>
    </source>
</evidence>
<feature type="region of interest" description="Disordered" evidence="22">
    <location>
        <begin position="86"/>
        <end position="109"/>
    </location>
</feature>
<feature type="compositionally biased region" description="Polar residues" evidence="22">
    <location>
        <begin position="90"/>
        <end position="104"/>
    </location>
</feature>
<comment type="caution">
    <text evidence="24">The sequence shown here is derived from an EMBL/GenBank/DDBJ whole genome shotgun (WGS) entry which is preliminary data.</text>
</comment>
<dbReference type="GO" id="GO:0005694">
    <property type="term" value="C:chromosome"/>
    <property type="evidence" value="ECO:0007669"/>
    <property type="project" value="UniProtKB-SubCell"/>
</dbReference>
<feature type="compositionally biased region" description="Basic residues" evidence="22">
    <location>
        <begin position="1"/>
        <end position="14"/>
    </location>
</feature>
<name>A0AAW1ERS6_ZOAVI</name>
<dbReference type="EMBL" id="JBCEZU010000134">
    <property type="protein sequence ID" value="KAK9525456.1"/>
    <property type="molecule type" value="Genomic_DNA"/>
</dbReference>
<keyword evidence="11" id="KW-0067">ATP-binding</keyword>
<evidence type="ECO:0000313" key="25">
    <source>
        <dbReference type="Proteomes" id="UP001488805"/>
    </source>
</evidence>
<dbReference type="InterPro" id="IPR001810">
    <property type="entry name" value="F-box_dom"/>
</dbReference>
<dbReference type="PROSITE" id="PS50181">
    <property type="entry name" value="FBOX"/>
    <property type="match status" value="1"/>
</dbReference>
<feature type="region of interest" description="Disordered" evidence="22">
    <location>
        <begin position="1"/>
        <end position="73"/>
    </location>
</feature>
<proteinExistence type="inferred from homology"/>
<comment type="catalytic activity">
    <reaction evidence="18">
        <text>ATP + H2O = ADP + phosphate + H(+)</text>
        <dbReference type="Rhea" id="RHEA:13065"/>
        <dbReference type="ChEBI" id="CHEBI:15377"/>
        <dbReference type="ChEBI" id="CHEBI:15378"/>
        <dbReference type="ChEBI" id="CHEBI:30616"/>
        <dbReference type="ChEBI" id="CHEBI:43474"/>
        <dbReference type="ChEBI" id="CHEBI:456216"/>
        <dbReference type="EC" id="5.6.2.4"/>
    </reaction>
</comment>
<keyword evidence="14" id="KW-0413">Isomerase</keyword>
<evidence type="ECO:0000256" key="8">
    <source>
        <dbReference type="ARBA" id="ARBA00022786"/>
    </source>
</evidence>
<organism evidence="24 25">
    <name type="scientific">Zoarces viviparus</name>
    <name type="common">Viviparous eelpout</name>
    <name type="synonym">Blennius viviparus</name>
    <dbReference type="NCBI Taxonomy" id="48416"/>
    <lineage>
        <taxon>Eukaryota</taxon>
        <taxon>Metazoa</taxon>
        <taxon>Chordata</taxon>
        <taxon>Craniata</taxon>
        <taxon>Vertebrata</taxon>
        <taxon>Euteleostomi</taxon>
        <taxon>Actinopterygii</taxon>
        <taxon>Neopterygii</taxon>
        <taxon>Teleostei</taxon>
        <taxon>Neoteleostei</taxon>
        <taxon>Acanthomorphata</taxon>
        <taxon>Eupercaria</taxon>
        <taxon>Perciformes</taxon>
        <taxon>Cottioidei</taxon>
        <taxon>Zoarcales</taxon>
        <taxon>Zoarcidae</taxon>
        <taxon>Zoarcinae</taxon>
        <taxon>Zoarces</taxon>
    </lineage>
</organism>
<dbReference type="Proteomes" id="UP001488805">
    <property type="component" value="Unassembled WGS sequence"/>
</dbReference>
<keyword evidence="13" id="KW-0234">DNA repair</keyword>
<accession>A0AAW1ERS6</accession>
<dbReference type="Pfam" id="PF00646">
    <property type="entry name" value="F-box"/>
    <property type="match status" value="1"/>
</dbReference>
<evidence type="ECO:0000256" key="2">
    <source>
        <dbReference type="ARBA" id="ARBA00004286"/>
    </source>
</evidence>
<dbReference type="GO" id="GO:0006281">
    <property type="term" value="P:DNA repair"/>
    <property type="evidence" value="ECO:0007669"/>
    <property type="project" value="UniProtKB-KW"/>
</dbReference>
<keyword evidence="9" id="KW-0378">Hydrolase</keyword>
<evidence type="ECO:0000256" key="7">
    <source>
        <dbReference type="ARBA" id="ARBA00022763"/>
    </source>
</evidence>
<protein>
    <recommendedName>
        <fullName evidence="19">F-box DNA helicase 1</fullName>
        <ecNumber evidence="17">5.6.2.4</ecNumber>
    </recommendedName>
    <alternativeName>
        <fullName evidence="21">DNA 3'-5' helicase 1</fullName>
    </alternativeName>
    <alternativeName>
        <fullName evidence="20">F-box only protein 18</fullName>
    </alternativeName>
</protein>
<gene>
    <name evidence="24" type="ORF">VZT92_016162</name>
</gene>
<evidence type="ECO:0000256" key="6">
    <source>
        <dbReference type="ARBA" id="ARBA00022741"/>
    </source>
</evidence>
<evidence type="ECO:0000256" key="14">
    <source>
        <dbReference type="ARBA" id="ARBA00023235"/>
    </source>
</evidence>
<dbReference type="InterPro" id="IPR036047">
    <property type="entry name" value="F-box-like_dom_sf"/>
</dbReference>
<comment type="pathway">
    <text evidence="3">Protein modification; protein ubiquitination.</text>
</comment>
<dbReference type="GO" id="GO:0016787">
    <property type="term" value="F:hydrolase activity"/>
    <property type="evidence" value="ECO:0007669"/>
    <property type="project" value="UniProtKB-KW"/>
</dbReference>
<evidence type="ECO:0000259" key="23">
    <source>
        <dbReference type="PROSITE" id="PS50181"/>
    </source>
</evidence>
<keyword evidence="25" id="KW-1185">Reference proteome</keyword>
<reference evidence="24 25" key="1">
    <citation type="journal article" date="2024" name="Genome Biol. Evol.">
        <title>Chromosome-level genome assembly of the viviparous eelpout Zoarces viviparus.</title>
        <authorList>
            <person name="Fuhrmann N."/>
            <person name="Brasseur M.V."/>
            <person name="Bakowski C.E."/>
            <person name="Podsiadlowski L."/>
            <person name="Prost S."/>
            <person name="Krehenwinkel H."/>
            <person name="Mayer C."/>
        </authorList>
    </citation>
    <scope>NUCLEOTIDE SEQUENCE [LARGE SCALE GENOMIC DNA]</scope>
    <source>
        <strain evidence="24">NO-MEL_2022_Ind0_liver</strain>
    </source>
</reference>
<evidence type="ECO:0000256" key="3">
    <source>
        <dbReference type="ARBA" id="ARBA00004906"/>
    </source>
</evidence>
<dbReference type="FunFam" id="1.20.1280.50:FF:000011">
    <property type="entry name" value="F-box DNA helicase 1"/>
    <property type="match status" value="1"/>
</dbReference>
<dbReference type="CDD" id="cd22095">
    <property type="entry name" value="F-box_FBXO18"/>
    <property type="match status" value="1"/>
</dbReference>
<keyword evidence="5" id="KW-0158">Chromosome</keyword>
<evidence type="ECO:0000256" key="15">
    <source>
        <dbReference type="ARBA" id="ARBA00023242"/>
    </source>
</evidence>
<dbReference type="SUPFAM" id="SSF81383">
    <property type="entry name" value="F-box domain"/>
    <property type="match status" value="1"/>
</dbReference>
<keyword evidence="15" id="KW-0539">Nucleus</keyword>